<reference evidence="1" key="2">
    <citation type="journal article" date="2015" name="Data Brief">
        <title>Shoot transcriptome of the giant reed, Arundo donax.</title>
        <authorList>
            <person name="Barrero R.A."/>
            <person name="Guerrero F.D."/>
            <person name="Moolhuijzen P."/>
            <person name="Goolsby J.A."/>
            <person name="Tidwell J."/>
            <person name="Bellgard S.E."/>
            <person name="Bellgard M.I."/>
        </authorList>
    </citation>
    <scope>NUCLEOTIDE SEQUENCE</scope>
    <source>
        <tissue evidence="1">Shoot tissue taken approximately 20 cm above the soil surface</tissue>
    </source>
</reference>
<dbReference type="AlphaFoldDB" id="A0A0A9AH98"/>
<evidence type="ECO:0000313" key="1">
    <source>
        <dbReference type="EMBL" id="JAD49233.1"/>
    </source>
</evidence>
<reference evidence="1" key="1">
    <citation type="submission" date="2014-09" db="EMBL/GenBank/DDBJ databases">
        <authorList>
            <person name="Magalhaes I.L.F."/>
            <person name="Oliveira U."/>
            <person name="Santos F.R."/>
            <person name="Vidigal T.H.D.A."/>
            <person name="Brescovit A.D."/>
            <person name="Santos A.J."/>
        </authorList>
    </citation>
    <scope>NUCLEOTIDE SEQUENCE</scope>
    <source>
        <tissue evidence="1">Shoot tissue taken approximately 20 cm above the soil surface</tissue>
    </source>
</reference>
<accession>A0A0A9AH98</accession>
<protein>
    <submittedName>
        <fullName evidence="1">Uncharacterized protein</fullName>
    </submittedName>
</protein>
<sequence length="47" mass="5443">MGNSRSILMGYSVTIYSQRPPEDKYYITITHDKTPIYDSFPLFLAPD</sequence>
<proteinExistence type="predicted"/>
<dbReference type="EMBL" id="GBRH01248662">
    <property type="protein sequence ID" value="JAD49233.1"/>
    <property type="molecule type" value="Transcribed_RNA"/>
</dbReference>
<name>A0A0A9AH98_ARUDO</name>
<organism evidence="1">
    <name type="scientific">Arundo donax</name>
    <name type="common">Giant reed</name>
    <name type="synonym">Donax arundinaceus</name>
    <dbReference type="NCBI Taxonomy" id="35708"/>
    <lineage>
        <taxon>Eukaryota</taxon>
        <taxon>Viridiplantae</taxon>
        <taxon>Streptophyta</taxon>
        <taxon>Embryophyta</taxon>
        <taxon>Tracheophyta</taxon>
        <taxon>Spermatophyta</taxon>
        <taxon>Magnoliopsida</taxon>
        <taxon>Liliopsida</taxon>
        <taxon>Poales</taxon>
        <taxon>Poaceae</taxon>
        <taxon>PACMAD clade</taxon>
        <taxon>Arundinoideae</taxon>
        <taxon>Arundineae</taxon>
        <taxon>Arundo</taxon>
    </lineage>
</organism>